<evidence type="ECO:0000256" key="1">
    <source>
        <dbReference type="PROSITE-ProRule" id="PRU00285"/>
    </source>
</evidence>
<accession>A0ABV5MKV3</accession>
<organism evidence="5 6">
    <name type="scientific">Dactylosporangium vinaceum</name>
    <dbReference type="NCBI Taxonomy" id="53362"/>
    <lineage>
        <taxon>Bacteria</taxon>
        <taxon>Bacillati</taxon>
        <taxon>Actinomycetota</taxon>
        <taxon>Actinomycetes</taxon>
        <taxon>Micromonosporales</taxon>
        <taxon>Micromonosporaceae</taxon>
        <taxon>Dactylosporangium</taxon>
    </lineage>
</organism>
<keyword evidence="6" id="KW-1185">Reference proteome</keyword>
<dbReference type="PANTHER" id="PTHR11527">
    <property type="entry name" value="HEAT-SHOCK PROTEIN 20 FAMILY MEMBER"/>
    <property type="match status" value="1"/>
</dbReference>
<dbReference type="InterPro" id="IPR002068">
    <property type="entry name" value="A-crystallin/Hsp20_dom"/>
</dbReference>
<comment type="caution">
    <text evidence="5">The sequence shown here is derived from an EMBL/GenBank/DDBJ whole genome shotgun (WGS) entry which is preliminary data.</text>
</comment>
<feature type="region of interest" description="Disordered" evidence="3">
    <location>
        <begin position="1"/>
        <end position="22"/>
    </location>
</feature>
<feature type="compositionally biased region" description="Low complexity" evidence="3">
    <location>
        <begin position="168"/>
        <end position="180"/>
    </location>
</feature>
<dbReference type="Proteomes" id="UP001589608">
    <property type="component" value="Unassembled WGS sequence"/>
</dbReference>
<feature type="compositionally biased region" description="Low complexity" evidence="3">
    <location>
        <begin position="199"/>
        <end position="224"/>
    </location>
</feature>
<dbReference type="InterPro" id="IPR008978">
    <property type="entry name" value="HSP20-like_chaperone"/>
</dbReference>
<dbReference type="RefSeq" id="WP_223094473.1">
    <property type="nucleotide sequence ID" value="NZ_CP061913.1"/>
</dbReference>
<reference evidence="5 6" key="1">
    <citation type="submission" date="2024-09" db="EMBL/GenBank/DDBJ databases">
        <authorList>
            <person name="Sun Q."/>
            <person name="Mori K."/>
        </authorList>
    </citation>
    <scope>NUCLEOTIDE SEQUENCE [LARGE SCALE GENOMIC DNA]</scope>
    <source>
        <strain evidence="5 6">JCM 3307</strain>
    </source>
</reference>
<feature type="region of interest" description="Disordered" evidence="3">
    <location>
        <begin position="153"/>
        <end position="236"/>
    </location>
</feature>
<evidence type="ECO:0000256" key="3">
    <source>
        <dbReference type="SAM" id="MobiDB-lite"/>
    </source>
</evidence>
<protein>
    <submittedName>
        <fullName evidence="5">Hsp20 family protein</fullName>
    </submittedName>
</protein>
<gene>
    <name evidence="5" type="ORF">ACFFTR_40980</name>
</gene>
<dbReference type="Gene3D" id="2.60.40.790">
    <property type="match status" value="1"/>
</dbReference>
<dbReference type="CDD" id="cd06464">
    <property type="entry name" value="ACD_sHsps-like"/>
    <property type="match status" value="1"/>
</dbReference>
<name>A0ABV5MKV3_9ACTN</name>
<proteinExistence type="inferred from homology"/>
<dbReference type="EMBL" id="JBHMCA010000067">
    <property type="protein sequence ID" value="MFB9449492.1"/>
    <property type="molecule type" value="Genomic_DNA"/>
</dbReference>
<evidence type="ECO:0000259" key="4">
    <source>
        <dbReference type="PROSITE" id="PS01031"/>
    </source>
</evidence>
<sequence>MTLAPFSSRQRRGGSAAGAPVYRWDPRREVDELNSRFGQLIQSLISGEAGIGGPAGWSPPVDVEETEDAYVVDVDLPNVNPDDITLEMRGEELRISGAFEERGRGGVVRRQGRQTGEFEYMIDLPGDIDSDRVQAAYRNGVLTVTVPKARDAQPRRIEIQAQDDRQPGRGAQDRQQAAQGERQSGRPAPDQQQAAQSTGRQSGSPQSGSPQSGSPQSGSPQSGGQPRGGPNPGQRS</sequence>
<feature type="compositionally biased region" description="Gly residues" evidence="3">
    <location>
        <begin position="225"/>
        <end position="236"/>
    </location>
</feature>
<feature type="domain" description="SHSP" evidence="4">
    <location>
        <begin position="52"/>
        <end position="162"/>
    </location>
</feature>
<comment type="similarity">
    <text evidence="1 2">Belongs to the small heat shock protein (HSP20) family.</text>
</comment>
<evidence type="ECO:0000313" key="6">
    <source>
        <dbReference type="Proteomes" id="UP001589608"/>
    </source>
</evidence>
<feature type="compositionally biased region" description="Basic and acidic residues" evidence="3">
    <location>
        <begin position="153"/>
        <end position="167"/>
    </location>
</feature>
<dbReference type="SUPFAM" id="SSF49764">
    <property type="entry name" value="HSP20-like chaperones"/>
    <property type="match status" value="1"/>
</dbReference>
<dbReference type="Pfam" id="PF00011">
    <property type="entry name" value="HSP20"/>
    <property type="match status" value="1"/>
</dbReference>
<evidence type="ECO:0000313" key="5">
    <source>
        <dbReference type="EMBL" id="MFB9449492.1"/>
    </source>
</evidence>
<dbReference type="InterPro" id="IPR031107">
    <property type="entry name" value="Small_HSP"/>
</dbReference>
<dbReference type="PROSITE" id="PS01031">
    <property type="entry name" value="SHSP"/>
    <property type="match status" value="1"/>
</dbReference>
<evidence type="ECO:0000256" key="2">
    <source>
        <dbReference type="RuleBase" id="RU003616"/>
    </source>
</evidence>